<dbReference type="AlphaFoldDB" id="A0A1H6YKH0"/>
<evidence type="ECO:0000259" key="1">
    <source>
        <dbReference type="PROSITE" id="PS50112"/>
    </source>
</evidence>
<dbReference type="SUPFAM" id="SSF55785">
    <property type="entry name" value="PYP-like sensor domain (PAS domain)"/>
    <property type="match status" value="1"/>
</dbReference>
<dbReference type="EMBL" id="FNZA01000007">
    <property type="protein sequence ID" value="SEJ37702.1"/>
    <property type="molecule type" value="Genomic_DNA"/>
</dbReference>
<sequence>MGTSHHPSLPALLTALVFAATDALVLALLPLPTSLLLLMALLLTQFTLLRGFQWLGHERQRILAIEAAYRRELDFSREALDSVGHPLTLLDGEGRIAYANEAAGRLVGCAPEQLRGCLASDFTPDAAEWAPQTLLGLGAGPVQARVRCADGRLLRVLVTGKPRWYAGRIVGNFTTLTPCPPEGELA</sequence>
<evidence type="ECO:0000313" key="2">
    <source>
        <dbReference type="EMBL" id="SEJ37702.1"/>
    </source>
</evidence>
<gene>
    <name evidence="2" type="ORF">SAMN04488058_10727</name>
</gene>
<name>A0A1H6YKH0_9DEIO</name>
<organism evidence="2 3">
    <name type="scientific">Deinococcus reticulitermitis</name>
    <dbReference type="NCBI Taxonomy" id="856736"/>
    <lineage>
        <taxon>Bacteria</taxon>
        <taxon>Thermotogati</taxon>
        <taxon>Deinococcota</taxon>
        <taxon>Deinococci</taxon>
        <taxon>Deinococcales</taxon>
        <taxon>Deinococcaceae</taxon>
        <taxon>Deinococcus</taxon>
    </lineage>
</organism>
<dbReference type="SMART" id="SM00091">
    <property type="entry name" value="PAS"/>
    <property type="match status" value="1"/>
</dbReference>
<keyword evidence="3" id="KW-1185">Reference proteome</keyword>
<protein>
    <submittedName>
        <fullName evidence="2">PAS domain S-box-containing protein</fullName>
    </submittedName>
</protein>
<evidence type="ECO:0000313" key="3">
    <source>
        <dbReference type="Proteomes" id="UP000199223"/>
    </source>
</evidence>
<dbReference type="Proteomes" id="UP000199223">
    <property type="component" value="Unassembled WGS sequence"/>
</dbReference>
<proteinExistence type="predicted"/>
<dbReference type="NCBIfam" id="TIGR00229">
    <property type="entry name" value="sensory_box"/>
    <property type="match status" value="1"/>
</dbReference>
<feature type="domain" description="PAS" evidence="1">
    <location>
        <begin position="72"/>
        <end position="116"/>
    </location>
</feature>
<dbReference type="InterPro" id="IPR013656">
    <property type="entry name" value="PAS_4"/>
</dbReference>
<accession>A0A1H6YKH0</accession>
<dbReference type="RefSeq" id="WP_092264359.1">
    <property type="nucleotide sequence ID" value="NZ_FNZA01000007.1"/>
</dbReference>
<dbReference type="Gene3D" id="3.30.450.20">
    <property type="entry name" value="PAS domain"/>
    <property type="match status" value="1"/>
</dbReference>
<dbReference type="PROSITE" id="PS50112">
    <property type="entry name" value="PAS"/>
    <property type="match status" value="1"/>
</dbReference>
<dbReference type="Pfam" id="PF08448">
    <property type="entry name" value="PAS_4"/>
    <property type="match status" value="1"/>
</dbReference>
<dbReference type="OrthoDB" id="9771372at2"/>
<dbReference type="InterPro" id="IPR035965">
    <property type="entry name" value="PAS-like_dom_sf"/>
</dbReference>
<dbReference type="STRING" id="856736.SAMN04488058_10727"/>
<dbReference type="CDD" id="cd00130">
    <property type="entry name" value="PAS"/>
    <property type="match status" value="1"/>
</dbReference>
<reference evidence="3" key="1">
    <citation type="submission" date="2016-10" db="EMBL/GenBank/DDBJ databases">
        <authorList>
            <person name="Varghese N."/>
            <person name="Submissions S."/>
        </authorList>
    </citation>
    <scope>NUCLEOTIDE SEQUENCE [LARGE SCALE GENOMIC DNA]</scope>
    <source>
        <strain evidence="3">CGMCC 1.10218</strain>
    </source>
</reference>
<dbReference type="InterPro" id="IPR000014">
    <property type="entry name" value="PAS"/>
</dbReference>